<comment type="caution">
    <text evidence="3">The sequence shown here is derived from an EMBL/GenBank/DDBJ whole genome shotgun (WGS) entry which is preliminary data.</text>
</comment>
<organism evidence="3 4">
    <name type="scientific">Henriciella pelagia</name>
    <dbReference type="NCBI Taxonomy" id="1977912"/>
    <lineage>
        <taxon>Bacteria</taxon>
        <taxon>Pseudomonadati</taxon>
        <taxon>Pseudomonadota</taxon>
        <taxon>Alphaproteobacteria</taxon>
        <taxon>Hyphomonadales</taxon>
        <taxon>Hyphomonadaceae</taxon>
        <taxon>Henriciella</taxon>
    </lineage>
</organism>
<dbReference type="SUPFAM" id="SSF51182">
    <property type="entry name" value="RmlC-like cupins"/>
    <property type="match status" value="1"/>
</dbReference>
<reference evidence="4" key="1">
    <citation type="journal article" date="2019" name="Int. J. Syst. Evol. Microbiol.">
        <title>The Global Catalogue of Microorganisms (GCM) 10K type strain sequencing project: providing services to taxonomists for standard genome sequencing and annotation.</title>
        <authorList>
            <consortium name="The Broad Institute Genomics Platform"/>
            <consortium name="The Broad Institute Genome Sequencing Center for Infectious Disease"/>
            <person name="Wu L."/>
            <person name="Ma J."/>
        </authorList>
    </citation>
    <scope>NUCLEOTIDE SEQUENCE [LARGE SCALE GENOMIC DNA]</scope>
    <source>
        <strain evidence="4">CGMCC 1.15928</strain>
    </source>
</reference>
<keyword evidence="4" id="KW-1185">Reference proteome</keyword>
<accession>A0ABQ1J3Z1</accession>
<feature type="domain" description="ChrR-like cupin" evidence="2">
    <location>
        <begin position="78"/>
        <end position="169"/>
    </location>
</feature>
<name>A0ABQ1J3Z1_9PROT</name>
<evidence type="ECO:0000256" key="1">
    <source>
        <dbReference type="SAM" id="Coils"/>
    </source>
</evidence>
<dbReference type="InterPro" id="IPR014710">
    <property type="entry name" value="RmlC-like_jellyroll"/>
</dbReference>
<sequence length="178" mass="19617">MHMIEQETYQSFMLDYVAGRLSPAFHTAATIHRLMTSEGDESATLWEIARSEILQRENLEAELSAAEADVDAALSVIHTDFDKVTWRRGISGVRYSPQSGTGGQLMHLKPGQSVFSHGHSALEATVVLEGVFDDGVGRYRPGEIVLATPGVRHRPSAADNKACTCFVAKQITKFWRLT</sequence>
<proteinExistence type="predicted"/>
<dbReference type="Gene3D" id="2.60.120.10">
    <property type="entry name" value="Jelly Rolls"/>
    <property type="match status" value="1"/>
</dbReference>
<dbReference type="InterPro" id="IPR011051">
    <property type="entry name" value="RmlC_Cupin_sf"/>
</dbReference>
<keyword evidence="1" id="KW-0175">Coiled coil</keyword>
<dbReference type="InterPro" id="IPR025979">
    <property type="entry name" value="ChrR-like_cupin_dom"/>
</dbReference>
<dbReference type="Proteomes" id="UP000628854">
    <property type="component" value="Unassembled WGS sequence"/>
</dbReference>
<dbReference type="EMBL" id="BMKF01000001">
    <property type="protein sequence ID" value="GGB59020.1"/>
    <property type="molecule type" value="Genomic_DNA"/>
</dbReference>
<gene>
    <name evidence="3" type="ORF">GCM10011503_04300</name>
</gene>
<evidence type="ECO:0000259" key="2">
    <source>
        <dbReference type="Pfam" id="PF12973"/>
    </source>
</evidence>
<protein>
    <recommendedName>
        <fullName evidence="2">ChrR-like cupin domain-containing protein</fullName>
    </recommendedName>
</protein>
<evidence type="ECO:0000313" key="3">
    <source>
        <dbReference type="EMBL" id="GGB59020.1"/>
    </source>
</evidence>
<dbReference type="Pfam" id="PF12973">
    <property type="entry name" value="Cupin_7"/>
    <property type="match status" value="1"/>
</dbReference>
<feature type="coiled-coil region" evidence="1">
    <location>
        <begin position="49"/>
        <end position="76"/>
    </location>
</feature>
<evidence type="ECO:0000313" key="4">
    <source>
        <dbReference type="Proteomes" id="UP000628854"/>
    </source>
</evidence>